<dbReference type="Proteomes" id="UP000029482">
    <property type="component" value="Chromosome"/>
</dbReference>
<dbReference type="eggNOG" id="COG2124">
    <property type="taxonomic scope" value="Bacteria"/>
</dbReference>
<evidence type="ECO:0000256" key="5">
    <source>
        <dbReference type="ARBA" id="ARBA00023004"/>
    </source>
</evidence>
<dbReference type="EMBL" id="CP009438">
    <property type="protein sequence ID" value="AIS01047.1"/>
    <property type="molecule type" value="Genomic_DNA"/>
</dbReference>
<dbReference type="Pfam" id="PF00067">
    <property type="entry name" value="p450"/>
    <property type="match status" value="1"/>
</dbReference>
<dbReference type="GO" id="GO:0016705">
    <property type="term" value="F:oxidoreductase activity, acting on paired donors, with incorporation or reduction of molecular oxygen"/>
    <property type="evidence" value="ECO:0007669"/>
    <property type="project" value="InterPro"/>
</dbReference>
<dbReference type="PANTHER" id="PTHR46696">
    <property type="entry name" value="P450, PUTATIVE (EUROFUNG)-RELATED"/>
    <property type="match status" value="1"/>
</dbReference>
<dbReference type="PROSITE" id="PS00086">
    <property type="entry name" value="CYTOCHROME_P450"/>
    <property type="match status" value="1"/>
</dbReference>
<name>A0A089XGJ6_STRGA</name>
<keyword evidence="6 7" id="KW-0503">Monooxygenase</keyword>
<evidence type="ECO:0000256" key="2">
    <source>
        <dbReference type="ARBA" id="ARBA00022617"/>
    </source>
</evidence>
<evidence type="ECO:0000313" key="9">
    <source>
        <dbReference type="Proteomes" id="UP000029482"/>
    </source>
</evidence>
<evidence type="ECO:0000256" key="4">
    <source>
        <dbReference type="ARBA" id="ARBA00023002"/>
    </source>
</evidence>
<keyword evidence="2 7" id="KW-0349">Heme</keyword>
<evidence type="ECO:0000256" key="3">
    <source>
        <dbReference type="ARBA" id="ARBA00022723"/>
    </source>
</evidence>
<dbReference type="CDD" id="cd11029">
    <property type="entry name" value="CYP107-like"/>
    <property type="match status" value="1"/>
</dbReference>
<protein>
    <submittedName>
        <fullName evidence="8">Cytochrome P450</fullName>
    </submittedName>
</protein>
<dbReference type="InterPro" id="IPR002397">
    <property type="entry name" value="Cyt_P450_B"/>
</dbReference>
<dbReference type="GO" id="GO:0020037">
    <property type="term" value="F:heme binding"/>
    <property type="evidence" value="ECO:0007669"/>
    <property type="project" value="InterPro"/>
</dbReference>
<dbReference type="InterPro" id="IPR036396">
    <property type="entry name" value="Cyt_P450_sf"/>
</dbReference>
<dbReference type="STRING" id="1907.SGLAU_25545"/>
<evidence type="ECO:0000313" key="8">
    <source>
        <dbReference type="EMBL" id="AIS01047.1"/>
    </source>
</evidence>
<keyword evidence="3 7" id="KW-0479">Metal-binding</keyword>
<dbReference type="OrthoDB" id="5500002at2"/>
<reference evidence="9" key="1">
    <citation type="journal article" date="2015" name="J. Biotechnol.">
        <title>Complete genome sequence of the actinobacterium Streptomyces glaucescens GLA.O (DSM 40922) consisting of a linear chromosome and one linear plasmid.</title>
        <authorList>
            <person name="Ortseifen V."/>
            <person name="Winkler A."/>
            <person name="Albersmeier A."/>
            <person name="Wendler S."/>
            <person name="Puhler A."/>
            <person name="Kalinowski J."/>
            <person name="Ruckert C."/>
        </authorList>
    </citation>
    <scope>NUCLEOTIDE SEQUENCE [LARGE SCALE GENOMIC DNA]</scope>
    <source>
        <strain evidence="9">DSM 40922 / GLA O</strain>
    </source>
</reference>
<comment type="similarity">
    <text evidence="1 7">Belongs to the cytochrome P450 family.</text>
</comment>
<dbReference type="RefSeq" id="WP_043504752.1">
    <property type="nucleotide sequence ID" value="NZ_CP009438.1"/>
</dbReference>
<gene>
    <name evidence="8" type="primary">cyp17</name>
    <name evidence="8" type="ORF">SGLAU_25545</name>
</gene>
<evidence type="ECO:0000256" key="1">
    <source>
        <dbReference type="ARBA" id="ARBA00010617"/>
    </source>
</evidence>
<dbReference type="GO" id="GO:0004497">
    <property type="term" value="F:monooxygenase activity"/>
    <property type="evidence" value="ECO:0007669"/>
    <property type="project" value="UniProtKB-KW"/>
</dbReference>
<keyword evidence="4 7" id="KW-0560">Oxidoreductase</keyword>
<dbReference type="HOGENOM" id="CLU_033716_1_2_11"/>
<dbReference type="KEGG" id="sgu:SGLAU_25545"/>
<dbReference type="InterPro" id="IPR017972">
    <property type="entry name" value="Cyt_P450_CS"/>
</dbReference>
<keyword evidence="5 7" id="KW-0408">Iron</keyword>
<proteinExistence type="inferred from homology"/>
<keyword evidence="9" id="KW-1185">Reference proteome</keyword>
<dbReference type="PRINTS" id="PR00385">
    <property type="entry name" value="P450"/>
</dbReference>
<evidence type="ECO:0000256" key="6">
    <source>
        <dbReference type="ARBA" id="ARBA00023033"/>
    </source>
</evidence>
<dbReference type="PANTHER" id="PTHR46696:SF1">
    <property type="entry name" value="CYTOCHROME P450 YJIB-RELATED"/>
    <property type="match status" value="1"/>
</dbReference>
<sequence>MNLTSGVHTLDVTGRDLAAEAAMLRARGPAVQVELPGGVRAWAVVRQSQVERLLLDPRVSKDARRHWPAFVEGRITPDWPLFPWVANENMLFAYGEEHARLRRLVAGAFTARRTAALQPRIEEITVALLDAMEAASEDGRAELRSAFAESLPLQVVCELFGVPEGEARAELCAALRVVFSSSVTAETMETARATAFRLLAELVAAKRAAPGDDLTSSLIAARDDGDRLSENELLGTLFLMIAAGQDTTSTLIVNGVGSLLADPEQLAHVRAGRAGWEDVVDETLRVHSPAAYSPMRFAVEDIDLDGVLIRRGDPILVNFAAGGRDPERYGDDADRFDLLRTDRDVLGFGHGVHRCLGAPLAVLEATIAFRALFARFPDLALGCPVEELRPLPTFLLNGFGALPVVLRR</sequence>
<dbReference type="AlphaFoldDB" id="A0A089XGJ6"/>
<dbReference type="Gene3D" id="1.10.630.10">
    <property type="entry name" value="Cytochrome P450"/>
    <property type="match status" value="1"/>
</dbReference>
<dbReference type="FunFam" id="1.10.630.10:FF:000018">
    <property type="entry name" value="Cytochrome P450 monooxygenase"/>
    <property type="match status" value="1"/>
</dbReference>
<dbReference type="PRINTS" id="PR00359">
    <property type="entry name" value="BP450"/>
</dbReference>
<evidence type="ECO:0000256" key="7">
    <source>
        <dbReference type="RuleBase" id="RU000461"/>
    </source>
</evidence>
<dbReference type="GO" id="GO:0005506">
    <property type="term" value="F:iron ion binding"/>
    <property type="evidence" value="ECO:0007669"/>
    <property type="project" value="InterPro"/>
</dbReference>
<accession>A0A089XGJ6</accession>
<dbReference type="InterPro" id="IPR001128">
    <property type="entry name" value="Cyt_P450"/>
</dbReference>
<dbReference type="SUPFAM" id="SSF48264">
    <property type="entry name" value="Cytochrome P450"/>
    <property type="match status" value="1"/>
</dbReference>
<organism evidence="8 9">
    <name type="scientific">Streptomyces glaucescens</name>
    <dbReference type="NCBI Taxonomy" id="1907"/>
    <lineage>
        <taxon>Bacteria</taxon>
        <taxon>Bacillati</taxon>
        <taxon>Actinomycetota</taxon>
        <taxon>Actinomycetes</taxon>
        <taxon>Kitasatosporales</taxon>
        <taxon>Streptomycetaceae</taxon>
        <taxon>Streptomyces</taxon>
    </lineage>
</organism>